<dbReference type="Proteomes" id="UP000268033">
    <property type="component" value="Unassembled WGS sequence"/>
</dbReference>
<evidence type="ECO:0000313" key="7">
    <source>
        <dbReference type="Proteomes" id="UP000268033"/>
    </source>
</evidence>
<dbReference type="RefSeq" id="WP_123422248.1">
    <property type="nucleotide sequence ID" value="NZ_RJUL01000009.1"/>
</dbReference>
<keyword evidence="1" id="KW-1003">Cell membrane</keyword>
<gene>
    <name evidence="6" type="ORF">EDC28_10923</name>
</gene>
<dbReference type="InterPro" id="IPR009993">
    <property type="entry name" value="WecF"/>
</dbReference>
<name>A0A3N1P4G2_9GAMM</name>
<dbReference type="Pfam" id="PF07429">
    <property type="entry name" value="Glyco_transf_56"/>
    <property type="match status" value="1"/>
</dbReference>
<evidence type="ECO:0000256" key="4">
    <source>
        <dbReference type="ARBA" id="ARBA00022679"/>
    </source>
</evidence>
<keyword evidence="2" id="KW-0997">Cell inner membrane</keyword>
<keyword evidence="7" id="KW-1185">Reference proteome</keyword>
<keyword evidence="5" id="KW-0472">Membrane</keyword>
<dbReference type="GO" id="GO:0008417">
    <property type="term" value="F:fucosyltransferase activity"/>
    <property type="evidence" value="ECO:0007669"/>
    <property type="project" value="InterPro"/>
</dbReference>
<sequence length="345" mass="40244">MILHIAPSEKFIPSFIELVDKEFDIGKHHFWLSGNHDDYKHRSREQVYLAKSSVLGKLKGLLNLLIKSNAADKIILHGIFDTSVLVFLFCNPRFYKKCYWVIWGGDLYAYNYRNSSLKWYVKEIFRKRVIKKIGNLVTYIEGDAELAKKWYGAEGHIHQCLMYESNVYHEFHIKEKKEKSINIQVGNSADPANNHFEVFDDIIKFRSANVKIFVPLSYGDKKYADMVIKKGYELFGENFFPLTTFMSFQDYIQFLGDIDIAIFSHRRQQAMGNTISLLGLGKKVFIRDDVPQYKLFIDMGVSVSSVKNLEIVPLAIDVREKNKLIIASFFSRDKLVSQWKEIFNR</sequence>
<evidence type="ECO:0000256" key="3">
    <source>
        <dbReference type="ARBA" id="ARBA00022676"/>
    </source>
</evidence>
<evidence type="ECO:0000256" key="5">
    <source>
        <dbReference type="ARBA" id="ARBA00023136"/>
    </source>
</evidence>
<dbReference type="EMBL" id="RJUL01000009">
    <property type="protein sequence ID" value="ROQ22538.1"/>
    <property type="molecule type" value="Genomic_DNA"/>
</dbReference>
<keyword evidence="4 6" id="KW-0808">Transferase</keyword>
<dbReference type="AlphaFoldDB" id="A0A3N1P4G2"/>
<accession>A0A3N1P4G2</accession>
<dbReference type="GO" id="GO:0009246">
    <property type="term" value="P:enterobacterial common antigen biosynthetic process"/>
    <property type="evidence" value="ECO:0007669"/>
    <property type="project" value="InterPro"/>
</dbReference>
<evidence type="ECO:0000256" key="2">
    <source>
        <dbReference type="ARBA" id="ARBA00022519"/>
    </source>
</evidence>
<comment type="caution">
    <text evidence="6">The sequence shown here is derived from an EMBL/GenBank/DDBJ whole genome shotgun (WGS) entry which is preliminary data.</text>
</comment>
<protein>
    <submittedName>
        <fullName evidence="6">4-alpha-L-fucosyltransferase (Glycosyl transferase family 56)</fullName>
    </submittedName>
</protein>
<evidence type="ECO:0000313" key="6">
    <source>
        <dbReference type="EMBL" id="ROQ22538.1"/>
    </source>
</evidence>
<keyword evidence="3 6" id="KW-0328">Glycosyltransferase</keyword>
<evidence type="ECO:0000256" key="1">
    <source>
        <dbReference type="ARBA" id="ARBA00022475"/>
    </source>
</evidence>
<reference evidence="6 7" key="1">
    <citation type="submission" date="2018-11" db="EMBL/GenBank/DDBJ databases">
        <title>Genomic Encyclopedia of Type Strains, Phase IV (KMG-IV): sequencing the most valuable type-strain genomes for metagenomic binning, comparative biology and taxonomic classification.</title>
        <authorList>
            <person name="Goeker M."/>
        </authorList>
    </citation>
    <scope>NUCLEOTIDE SEQUENCE [LARGE SCALE GENOMIC DNA]</scope>
    <source>
        <strain evidence="6 7">DSM 21945</strain>
    </source>
</reference>
<organism evidence="6 7">
    <name type="scientific">Gallaecimonas pentaromativorans</name>
    <dbReference type="NCBI Taxonomy" id="584787"/>
    <lineage>
        <taxon>Bacteria</taxon>
        <taxon>Pseudomonadati</taxon>
        <taxon>Pseudomonadota</taxon>
        <taxon>Gammaproteobacteria</taxon>
        <taxon>Enterobacterales</taxon>
        <taxon>Gallaecimonadaceae</taxon>
        <taxon>Gallaecimonas</taxon>
    </lineage>
</organism>
<proteinExistence type="predicted"/>